<organism evidence="1 2">
    <name type="scientific">Zasmidium cellare ATCC 36951</name>
    <dbReference type="NCBI Taxonomy" id="1080233"/>
    <lineage>
        <taxon>Eukaryota</taxon>
        <taxon>Fungi</taxon>
        <taxon>Dikarya</taxon>
        <taxon>Ascomycota</taxon>
        <taxon>Pezizomycotina</taxon>
        <taxon>Dothideomycetes</taxon>
        <taxon>Dothideomycetidae</taxon>
        <taxon>Mycosphaerellales</taxon>
        <taxon>Mycosphaerellaceae</taxon>
        <taxon>Zasmidium</taxon>
    </lineage>
</organism>
<dbReference type="EMBL" id="ML993588">
    <property type="protein sequence ID" value="KAF2169260.1"/>
    <property type="molecule type" value="Genomic_DNA"/>
</dbReference>
<evidence type="ECO:0000313" key="1">
    <source>
        <dbReference type="EMBL" id="KAF2169260.1"/>
    </source>
</evidence>
<keyword evidence="2" id="KW-1185">Reference proteome</keyword>
<dbReference type="GeneID" id="54565373"/>
<sequence length="312" mass="32426">MCGIVAGVEYGLARMKKAVKQHHRVLKRRRYNSAKPCLGGGAVTANMKLATNTTSLLCAVLGLASCLVEAAKTTTCNTVSASTSASVVQTFQTTTSSTTTVVKTSKVTGTGTSTVTGKPKLVTSTVTSTTTSISTVSSNDYGALVTVLPSPGFTAMADDIIASTLSASYPLQKVVAVVRNRRRHWQRDEVQKRQDPSSSYPATVYCTAVNVLTASSTTTTTVAAKTSTLPGGTSTVTTTATSTTTSTTNTGIIAPAATHYAACAFNNLVETISGQGLRLVVPTVNIYAIENAADHIECCQRCQDSNGCAGWQ</sequence>
<proteinExistence type="predicted"/>
<name>A0A6A6CSX5_ZASCE</name>
<reference evidence="1" key="1">
    <citation type="journal article" date="2020" name="Stud. Mycol.">
        <title>101 Dothideomycetes genomes: a test case for predicting lifestyles and emergence of pathogens.</title>
        <authorList>
            <person name="Haridas S."/>
            <person name="Albert R."/>
            <person name="Binder M."/>
            <person name="Bloem J."/>
            <person name="Labutti K."/>
            <person name="Salamov A."/>
            <person name="Andreopoulos B."/>
            <person name="Baker S."/>
            <person name="Barry K."/>
            <person name="Bills G."/>
            <person name="Bluhm B."/>
            <person name="Cannon C."/>
            <person name="Castanera R."/>
            <person name="Culley D."/>
            <person name="Daum C."/>
            <person name="Ezra D."/>
            <person name="Gonzalez J."/>
            <person name="Henrissat B."/>
            <person name="Kuo A."/>
            <person name="Liang C."/>
            <person name="Lipzen A."/>
            <person name="Lutzoni F."/>
            <person name="Magnuson J."/>
            <person name="Mondo S."/>
            <person name="Nolan M."/>
            <person name="Ohm R."/>
            <person name="Pangilinan J."/>
            <person name="Park H.-J."/>
            <person name="Ramirez L."/>
            <person name="Alfaro M."/>
            <person name="Sun H."/>
            <person name="Tritt A."/>
            <person name="Yoshinaga Y."/>
            <person name="Zwiers L.-H."/>
            <person name="Turgeon B."/>
            <person name="Goodwin S."/>
            <person name="Spatafora J."/>
            <person name="Crous P."/>
            <person name="Grigoriev I."/>
        </authorList>
    </citation>
    <scope>NUCLEOTIDE SEQUENCE</scope>
    <source>
        <strain evidence="1">ATCC 36951</strain>
    </source>
</reference>
<dbReference type="AlphaFoldDB" id="A0A6A6CSX5"/>
<protein>
    <submittedName>
        <fullName evidence="1">Uncharacterized protein</fullName>
    </submittedName>
</protein>
<dbReference type="Proteomes" id="UP000799537">
    <property type="component" value="Unassembled WGS sequence"/>
</dbReference>
<dbReference type="RefSeq" id="XP_033670149.1">
    <property type="nucleotide sequence ID" value="XM_033812101.1"/>
</dbReference>
<gene>
    <name evidence="1" type="ORF">M409DRAFT_52524</name>
</gene>
<accession>A0A6A6CSX5</accession>
<evidence type="ECO:0000313" key="2">
    <source>
        <dbReference type="Proteomes" id="UP000799537"/>
    </source>
</evidence>